<sequence length="433" mass="48089">MTASAADKEKLRYSLPIMVEQWISLVRRLISNLGSAFSSKGIHACMLASMLVLAPAYGQQAASVDAVSGLIQQGAYQQALQNSQTLLTAEDDAALDSSARAELLRLQGVAHLYLQQRAEAYRSYRQALALNALSKDGEADALSAVITLAYRVKQYDEVLRYARQMADHHELLPHASRLAMQSAYALSRYDVAIDYASRLQKSGNADAFTLQTKGLSEMALSQFSAAARTFDVLAQQDDVAPKWLAQAARTHAHAGSHSQARQYLARARADIALYRTLTLEQLEQTQPQVALAYWQQGLSQLDRVPTRDEQLLLVQCLLQNNQRVAALNRVSEINLSAPDKQTLKLQVMLAYQLKRWQEVIDTSQVALSHGLKEDRMLWQWLSISAIKAGDYALADFALNEWQARDTSGLAERWRETLELLKAGRASLADLSIS</sequence>
<gene>
    <name evidence="1" type="ORF">N7E60_04455</name>
</gene>
<protein>
    <submittedName>
        <fullName evidence="1">Uncharacterized protein</fullName>
    </submittedName>
</protein>
<evidence type="ECO:0000313" key="1">
    <source>
        <dbReference type="EMBL" id="WBA15542.1"/>
    </source>
</evidence>
<dbReference type="SUPFAM" id="SSF48452">
    <property type="entry name" value="TPR-like"/>
    <property type="match status" value="1"/>
</dbReference>
<dbReference type="InterPro" id="IPR011990">
    <property type="entry name" value="TPR-like_helical_dom_sf"/>
</dbReference>
<proteinExistence type="predicted"/>
<dbReference type="EMBL" id="CP114584">
    <property type="protein sequence ID" value="WBA15542.1"/>
    <property type="molecule type" value="Genomic_DNA"/>
</dbReference>
<evidence type="ECO:0000313" key="2">
    <source>
        <dbReference type="Proteomes" id="UP001164676"/>
    </source>
</evidence>
<dbReference type="RefSeq" id="WP_269598226.1">
    <property type="nucleotide sequence ID" value="NZ_CP114584.1"/>
</dbReference>
<reference evidence="1" key="1">
    <citation type="submission" date="2022-09" db="EMBL/GenBank/DDBJ databases">
        <authorList>
            <person name="Li Z.-J."/>
        </authorList>
    </citation>
    <scope>NUCLEOTIDE SEQUENCE</scope>
    <source>
        <strain evidence="1">TGB10</strain>
    </source>
</reference>
<accession>A0ABY7LE77</accession>
<dbReference type="Proteomes" id="UP001164676">
    <property type="component" value="Chromosome"/>
</dbReference>
<keyword evidence="2" id="KW-1185">Reference proteome</keyword>
<dbReference type="Gene3D" id="1.25.40.10">
    <property type="entry name" value="Tetratricopeptide repeat domain"/>
    <property type="match status" value="1"/>
</dbReference>
<name>A0ABY7LE77_9GAMM</name>
<organism evidence="1 2">
    <name type="scientific">Salinivibrio proteolyticus</name>
    <dbReference type="NCBI Taxonomy" id="334715"/>
    <lineage>
        <taxon>Bacteria</taxon>
        <taxon>Pseudomonadati</taxon>
        <taxon>Pseudomonadota</taxon>
        <taxon>Gammaproteobacteria</taxon>
        <taxon>Vibrionales</taxon>
        <taxon>Vibrionaceae</taxon>
        <taxon>Salinivibrio</taxon>
    </lineage>
</organism>